<feature type="region of interest" description="Disordered" evidence="1">
    <location>
        <begin position="37"/>
        <end position="84"/>
    </location>
</feature>
<feature type="region of interest" description="Disordered" evidence="1">
    <location>
        <begin position="596"/>
        <end position="615"/>
    </location>
</feature>
<dbReference type="NCBIfam" id="NF033679">
    <property type="entry name" value="DNRLRE_dom"/>
    <property type="match status" value="2"/>
</dbReference>
<feature type="compositionally biased region" description="Basic and acidic residues" evidence="1">
    <location>
        <begin position="2174"/>
        <end position="2183"/>
    </location>
</feature>
<dbReference type="InterPro" id="IPR033803">
    <property type="entry name" value="CBD-like_Golvesin-Xly"/>
</dbReference>
<dbReference type="InterPro" id="IPR050708">
    <property type="entry name" value="T6SS_VgrG/RHS"/>
</dbReference>
<evidence type="ECO:0000256" key="1">
    <source>
        <dbReference type="SAM" id="MobiDB-lite"/>
    </source>
</evidence>
<dbReference type="Pfam" id="PF13930">
    <property type="entry name" value="Endonuclea_NS_2"/>
    <property type="match status" value="1"/>
</dbReference>
<feature type="region of interest" description="Disordered" evidence="1">
    <location>
        <begin position="488"/>
        <end position="512"/>
    </location>
</feature>
<name>A0A6L6X1S4_9ACTN</name>
<evidence type="ECO:0000256" key="2">
    <source>
        <dbReference type="SAM" id="SignalP"/>
    </source>
</evidence>
<proteinExistence type="predicted"/>
<comment type="caution">
    <text evidence="5">The sequence shown here is derived from an EMBL/GenBank/DDBJ whole genome shotgun (WGS) entry which is preliminary data.</text>
</comment>
<feature type="compositionally biased region" description="Basic and acidic residues" evidence="1">
    <location>
        <begin position="74"/>
        <end position="84"/>
    </location>
</feature>
<dbReference type="InterPro" id="IPR022385">
    <property type="entry name" value="Rhs_assc_core"/>
</dbReference>
<dbReference type="EMBL" id="WPNZ01000013">
    <property type="protein sequence ID" value="MVO87784.1"/>
    <property type="molecule type" value="Genomic_DNA"/>
</dbReference>
<keyword evidence="6" id="KW-1185">Reference proteome</keyword>
<dbReference type="Pfam" id="PF05593">
    <property type="entry name" value="RHS_repeat"/>
    <property type="match status" value="2"/>
</dbReference>
<feature type="compositionally biased region" description="Basic and acidic residues" evidence="1">
    <location>
        <begin position="1403"/>
        <end position="1418"/>
    </location>
</feature>
<organism evidence="5 6">
    <name type="scientific">Streptomyces typhae</name>
    <dbReference type="NCBI Taxonomy" id="2681492"/>
    <lineage>
        <taxon>Bacteria</taxon>
        <taxon>Bacillati</taxon>
        <taxon>Actinomycetota</taxon>
        <taxon>Actinomycetes</taxon>
        <taxon>Kitasatosporales</taxon>
        <taxon>Streptomycetaceae</taxon>
        <taxon>Streptomyces</taxon>
    </lineage>
</organism>
<feature type="region of interest" description="Disordered" evidence="1">
    <location>
        <begin position="2690"/>
        <end position="2710"/>
    </location>
</feature>
<feature type="compositionally biased region" description="Basic and acidic residues" evidence="1">
    <location>
        <begin position="41"/>
        <end position="64"/>
    </location>
</feature>
<sequence length="2814" mass="305390">MRLRRLCTTVVALTVLGTALPQIAVAHSAVGGKGAVTADVGRARDQESPKSGDGDPEPRRERLPKGVKAPQAKRVKELKGERTPSTRFWELSDGRVQAELSAFPTTYKAGNAWKPIDTDVRRASQRRGGGVYEFANTTNTGRSYFGSDARRLLRYEAGGGQAVTVGLDRKGRLKPQVKGDRVTYRDPVSGARLRYQVGVGQVKEEIVLAERPKGQVSFDFRLDADGLRPEPRKDGSIAFFGEYSRHPALVIPAAHMTDARDVVSSPYGKAGSVKVRQKLSKDGDAWRVTVTPDADWLAAKQRRYPVVIDPTITISPRPAQSQDVMVLSDQPGVNFNANWRLAVGRTDTGVARSLLKFPLDEIPAGVDIDSARLGVYYDQTHTTNGNDVTIEAHRATGAWDEATATWDKTDNLAGELSGTTVRTDDGDPGTAAVGDWPKVTTTGGDATNNDYLYNKNTARNESYTWQPKVPEGSTYRVEAHFPKASDAAKDAPYTVTHDGGTKTGTVDQNGADSAWRPVVGGQIGFAKGTAGKVVLGDTGDGGKRNIADSVRLVNPAQVVKNKGEYNQWHNFPVKDTVQKWVDGTANHGFVLRAKDESADAPKGGPRYEQADYDYGGETSTYPRLTVTYGKVGSALDSPTVVHGNGPELSWSKYSNDSDDPDLDIAEYQIHRSTREGFAPDASTLIAPVSKARTTFRDTTATPTPDSSTNEIGRVYFYQVAVKTKDGQLLGSPVRMVGIPKAGRTMKLIQAGQSDTTLSSAKPDTNLDALPSWDVGQTWTSVGNNSDTYGKTRAVLKFPTGSVPSTATILESQLQMWGSETTSESRGAVYELHALTRDFDEKKATWNKADATTAWTKAGGDYSGTVSDTVPEITSDVGRHWWDATALTQKWVTKPSSNTGALIKLKDESATGGQERTLFLSAEAKDKQLRPLLRVIYVDSSTESTYYAPKTPSRMTEGLTYTTDVTVTNTTDSPWPASERELSYRWTLPDGTDATTAANQLETALPALAPGKSATVKAKVKSPTVDDGNGRVGHVLTWDVRNKTDSSWLSQKPGIPGLAQSVAVEDAGTADQLGLEKFYGYTGKNTGAGSTLMSNLASGNAVWSYDAFNNPGRGLNTFLRLSYNAQDTSDSSLGYGWTAQASGPLRLGAPLDFEPDTNPTKAHLTDGDGTTHVFRKDTDGGWTSPPGLHYRLKPKPNLTCTPDNDAVTDAWTLTRPDGTRFLLDCEGRLTSIVDTNGNAQRYVYEERDSEGRPVKFLKEIRDPADRRSLTVDFYEQGDATYDYIDANGKPAKGTDLKNPRIYDHVKSFTDVSGRKVTFLYTAKGLLGRVVDGDGATQPKAFAFTYDAAQGNRNAKLTKVTDPRDSGTGLDYGARWVTKTVTDRLGGTTGFAYAARPTGGGRQTKVTDAEKHTTTHETDDLARPVRTVNAKSEQTKLTWDADHNVTLLEENNGAKTAYCFDAKTGYPTWQRAAEENKEGVPSADECAPGKYPQHSVRYEYQTREDGYVADLKKKISAENRGWEFGYDAKGNLKKVTDPKGVATPAAGDYTTSYDYDGYGRLTKATDANGNATLYADYAASGYPRTTTDALNKATKTEYDARGQVTAVTDALGKKTTQTYDTYGRPLVSKVPKDQAAGVYITTPAPEYDANDNVTKSTAPNDAVSTAVYDKADQVIEATAPKDTATSPERTSTYAYDKVGNLLTTTEPKGTATPSDPDDYVTTNAYDEIYQLISVVNAKKDKVSYVYDGVGNPVEVVDPKKNGTSDPDDYTTRTAFDLNHRVVAVTDAAGRTVKQAYDKDALLLTTTDAENNITKNHYDERGKLAVVEIPHKDDTLRTTKFGYDEVGNRVKVITPRAVAAGTSEAFVAETTYDPLNRPARQIQPYDPNDPRYNRKVWTETTYDAVGRVAKVSAPPSEGEQTRNDTTYGYYDNGWVQSSKDAWNITTTYDYNSLGQQSARQLTSAAGSSSRTMRWGHYPDGKLKSLDDDGIPVGRNEVLGEAAQKRGGAGWKLPIPRSGTYTAYADRTGDGKGWVKLSTKSYRKNEITTLTAASAAKVKLVRDASAEADTENKRFAYAYDVNGNLTSIDDKSTGTKVDAYTISYTGLNQVAKVVEALAGQEKKSTSYTYDANGQPQTLTHPDQYATYTYDLRELVKEVSVGESASDSSPKVTTYDYTSRGERKQEHKANKNTVDYAYYLDGALKSATEKKANGSVVSSHTYAYDANGNKAQDEARKMNADDTSKYVSSTTDYTYDPADRLAKSVRTGDGAGTETYVHDDNANVISQTVKGKTTTYGYDRNRLLKATEGGSEVWYQYDPFGRQESTTAGGKVVERTTYDGFDRVKQHERTEAGTGALKATTYAYDPLDRTASRSDAAGKKTDYNYLGMSGEVLSEDVGGKLTKSYQYSPWGERLSQVKHAADGATEDGFYGYNSHTDVETLTDKDGDAKATYGYTAYGNADPSDFTGIDKPTATDPTKEAYNPYRFNSKRWDAASGTYDMGFRDYSPGLNRFTTRDMYTGALADMDLGSDPMTGNRYAFAGGNPVGNVELDGHIFGCGVCDAVIDKVEDTGKAVRKGAAKAARKAVKGAKVSPLGVAARVFGNVIGWNSGADWGEESAYDARKPNYSLGLLVTPDKEREYRQHSSTPVNESDCRSKGNSGAYYMPLDSGGRAQGVRACLSKADLGWVNGSTGEIKGNADSKLRGTPVPRPPDGNPLWTPPGMKPKMHRGHLLGNQLGGSGVDRRNLVPLYAKVNTPIMSRFEGQMAKRVAGGETLYYQVTANYSGARGAPDSLSVYWASATTGETGNKTFWNTPSGAAP</sequence>
<dbReference type="NCBIfam" id="TIGR03696">
    <property type="entry name" value="Rhs_assc_core"/>
    <property type="match status" value="1"/>
</dbReference>
<protein>
    <submittedName>
        <fullName evidence="5">DNRLRE domain-containing protein</fullName>
    </submittedName>
</protein>
<reference evidence="5 6" key="1">
    <citation type="submission" date="2019-11" db="EMBL/GenBank/DDBJ databases">
        <title>Streptomyces typhae sp. nov., a novel endophytic actinomycete isolated from the root of cattail pollen (Typha angustifolia L.).</title>
        <authorList>
            <person name="Peng C."/>
        </authorList>
    </citation>
    <scope>NUCLEOTIDE SEQUENCE [LARGE SCALE GENOMIC DNA]</scope>
    <source>
        <strain evidence="6">p1417</strain>
    </source>
</reference>
<dbReference type="InterPro" id="IPR044927">
    <property type="entry name" value="Endonuclea_NS_2"/>
</dbReference>
<dbReference type="Pfam" id="PF25275">
    <property type="entry name" value="Golvesin_C"/>
    <property type="match status" value="1"/>
</dbReference>
<dbReference type="InterPro" id="IPR031325">
    <property type="entry name" value="RHS_repeat"/>
</dbReference>
<feature type="region of interest" description="Disordered" evidence="1">
    <location>
        <begin position="2156"/>
        <end position="2183"/>
    </location>
</feature>
<feature type="chain" id="PRO_5027005689" evidence="2">
    <location>
        <begin position="27"/>
        <end position="2814"/>
    </location>
</feature>
<feature type="signal peptide" evidence="2">
    <location>
        <begin position="1"/>
        <end position="26"/>
    </location>
</feature>
<dbReference type="InterPro" id="IPR044929">
    <property type="entry name" value="DNA/RNA_non-sp_Endonuclease_sf"/>
</dbReference>
<feature type="domain" description="Golvesin/Xly CBD-like" evidence="4">
    <location>
        <begin position="427"/>
        <end position="553"/>
    </location>
</feature>
<feature type="domain" description="Type VII secretion system protein EssD-like" evidence="3">
    <location>
        <begin position="2718"/>
        <end position="2790"/>
    </location>
</feature>
<feature type="compositionally biased region" description="Polar residues" evidence="1">
    <location>
        <begin position="2158"/>
        <end position="2172"/>
    </location>
</feature>
<keyword evidence="2" id="KW-0732">Signal</keyword>
<dbReference type="Gene3D" id="2.180.10.10">
    <property type="entry name" value="RHS repeat-associated core"/>
    <property type="match status" value="4"/>
</dbReference>
<gene>
    <name evidence="5" type="ORF">GPA10_24250</name>
</gene>
<dbReference type="PANTHER" id="PTHR32305">
    <property type="match status" value="1"/>
</dbReference>
<evidence type="ECO:0000259" key="3">
    <source>
        <dbReference type="Pfam" id="PF13930"/>
    </source>
</evidence>
<dbReference type="Proteomes" id="UP000483802">
    <property type="component" value="Unassembled WGS sequence"/>
</dbReference>
<dbReference type="Gene3D" id="3.40.570.10">
    <property type="entry name" value="Extracellular Endonuclease, subunit A"/>
    <property type="match status" value="1"/>
</dbReference>
<dbReference type="InterPro" id="IPR006530">
    <property type="entry name" value="YD"/>
</dbReference>
<evidence type="ECO:0000313" key="5">
    <source>
        <dbReference type="EMBL" id="MVO87784.1"/>
    </source>
</evidence>
<evidence type="ECO:0000259" key="4">
    <source>
        <dbReference type="Pfam" id="PF25275"/>
    </source>
</evidence>
<accession>A0A6L6X1S4</accession>
<feature type="region of interest" description="Disordered" evidence="1">
    <location>
        <begin position="418"/>
        <end position="447"/>
    </location>
</feature>
<feature type="region of interest" description="Disordered" evidence="1">
    <location>
        <begin position="1393"/>
        <end position="1418"/>
    </location>
</feature>
<evidence type="ECO:0000313" key="6">
    <source>
        <dbReference type="Proteomes" id="UP000483802"/>
    </source>
</evidence>
<dbReference type="PANTHER" id="PTHR32305:SF15">
    <property type="entry name" value="PROTEIN RHSA-RELATED"/>
    <property type="match status" value="1"/>
</dbReference>
<dbReference type="NCBIfam" id="TIGR01643">
    <property type="entry name" value="YD_repeat_2x"/>
    <property type="match status" value="3"/>
</dbReference>